<dbReference type="SUPFAM" id="SSF52540">
    <property type="entry name" value="P-loop containing nucleoside triphosphate hydrolases"/>
    <property type="match status" value="2"/>
</dbReference>
<dbReference type="InterPro" id="IPR050534">
    <property type="entry name" value="Coronavir_polyprotein_1ab"/>
</dbReference>
<dbReference type="CDD" id="cd18808">
    <property type="entry name" value="SF1_C_Upf1"/>
    <property type="match status" value="2"/>
</dbReference>
<dbReference type="InterPro" id="IPR041677">
    <property type="entry name" value="DNA2/NAM7_AAA_11"/>
</dbReference>
<dbReference type="GO" id="GO:0008270">
    <property type="term" value="F:zinc ion binding"/>
    <property type="evidence" value="ECO:0007669"/>
    <property type="project" value="UniProtKB-KW"/>
</dbReference>
<protein>
    <submittedName>
        <fullName evidence="9">Helicase with zinc finger domain 2-like</fullName>
    </submittedName>
</protein>
<dbReference type="PANTHER" id="PTHR43788:SF9">
    <property type="entry name" value="HELICASE WITH ZINC FINGER DOMAIN 2"/>
    <property type="match status" value="1"/>
</dbReference>
<dbReference type="Proteomes" id="UP000018468">
    <property type="component" value="Linkage group LG18"/>
</dbReference>
<keyword evidence="5" id="KW-0067">ATP-binding</keyword>
<dbReference type="Pfam" id="PF25049">
    <property type="entry name" value="OB_HELZ2"/>
    <property type="match status" value="1"/>
</dbReference>
<evidence type="ECO:0000313" key="9">
    <source>
        <dbReference type="Ensembl" id="ENSLOCP00000002147.1"/>
    </source>
</evidence>
<dbReference type="eggNOG" id="KOG1804">
    <property type="taxonomic scope" value="Eukaryota"/>
</dbReference>
<name>W5M190_LEPOC</name>
<dbReference type="InterPro" id="IPR012340">
    <property type="entry name" value="NA-bd_OB-fold"/>
</dbReference>
<dbReference type="GeneTree" id="ENSGT00940000160694"/>
<organism evidence="9 10">
    <name type="scientific">Lepisosteus oculatus</name>
    <name type="common">Spotted gar</name>
    <dbReference type="NCBI Taxonomy" id="7918"/>
    <lineage>
        <taxon>Eukaryota</taxon>
        <taxon>Metazoa</taxon>
        <taxon>Chordata</taxon>
        <taxon>Craniata</taxon>
        <taxon>Vertebrata</taxon>
        <taxon>Euteleostomi</taxon>
        <taxon>Actinopterygii</taxon>
        <taxon>Neopterygii</taxon>
        <taxon>Holostei</taxon>
        <taxon>Semionotiformes</taxon>
        <taxon>Lepisosteidae</taxon>
        <taxon>Lepisosteus</taxon>
    </lineage>
</organism>
<feature type="domain" description="C3H1-type" evidence="8">
    <location>
        <begin position="91"/>
        <end position="120"/>
    </location>
</feature>
<keyword evidence="2" id="KW-0547">Nucleotide-binding</keyword>
<evidence type="ECO:0000256" key="4">
    <source>
        <dbReference type="ARBA" id="ARBA00022806"/>
    </source>
</evidence>
<dbReference type="GO" id="GO:0016787">
    <property type="term" value="F:hydrolase activity"/>
    <property type="evidence" value="ECO:0007669"/>
    <property type="project" value="UniProtKB-KW"/>
</dbReference>
<dbReference type="GO" id="GO:0004540">
    <property type="term" value="F:RNA nuclease activity"/>
    <property type="evidence" value="ECO:0007669"/>
    <property type="project" value="InterPro"/>
</dbReference>
<reference evidence="9" key="3">
    <citation type="submission" date="2025-09" db="UniProtKB">
        <authorList>
            <consortium name="Ensembl"/>
        </authorList>
    </citation>
    <scope>IDENTIFICATION</scope>
</reference>
<proteinExistence type="inferred from homology"/>
<dbReference type="PROSITE" id="PS00028">
    <property type="entry name" value="ZINC_FINGER_C2H2_1"/>
    <property type="match status" value="1"/>
</dbReference>
<keyword evidence="3" id="KW-0378">Hydrolase</keyword>
<dbReference type="InterPro" id="IPR056787">
    <property type="entry name" value="OB_HELZ2"/>
</dbReference>
<dbReference type="InterPro" id="IPR027417">
    <property type="entry name" value="P-loop_NTPase"/>
</dbReference>
<feature type="region of interest" description="Disordered" evidence="7">
    <location>
        <begin position="532"/>
        <end position="551"/>
    </location>
</feature>
<dbReference type="OMA" id="ATLQYCC"/>
<sequence length="2846" mass="325024">MAEYGCDRKKSASTIPSRTDGKYSPPSGAVQCAFKTYDLQAACSLCAKRENEITYSFNKVHHQCNGDVLLVRRKGSGWWRPVSRRPHFVNPSKYEVCRYFVEGSGCRHHKNRCTFARSQEEAAVWNFQKRRQVDQSSLMRLVKETKMTAIERAIVPTPSVAEGILSEFSGEFKELCQTCFYSKPQTVAPKRWNNTCSSPAAHKWTPLLVHLQVEGWNKKVYNEIRHHPPHRTLRYCPHITQGSPCWHGSLRCSYAHSEVEMAVWKAEIAGQLNRKDLVQLSQRRQAIAPDPTPAPPPVQIYCKVCLLTFSSQESFINHCSSLEHTQMISEDTTTEWKYRSPPHQRKQEFVLCDRPDTCEYGDSCVYAHSVEEREEWFMRTKEAREKRRTLEEQGLLSYQDLLLKEYRSSSNEVHIMSDQVDDVHITCDKELSLSCERADTELKWKFHLRTERPLVHVALLKHEQGAVFTLGDIGPEGPCTYGTGNTFCTSHMSCDVPVTFKSLSPGFYEQWVVFDFDMRPVLLQKLRVRVGQRSPTPPAETPEGSGPCGQSLERWHRGNRMIVPCLERTEAEESLLKEYKPPQLNLRYKPRAEGTEPLTRENYRDGMHSFLYREELAQEEVASRLSLQGPVSLTEILSASQFGMKIAPAGELFATLSIPYALTTDTPEGYVLRRAVRSALIAPFPANNNKVFEAIIVQDASSENKIHLQLSKRCCSDLGLLKDTTREMEVQFQLNRLQFCEWHQAVDLLPDVGIVLPDVTACSVPVHSGTFSKLNAKQSAAMAYIIGDTDGEKPVAPLLIYGPFGTGKTFTLATAAKEVVRQPSTKVLICTHTNSSADLYVKDHFHSYVNSGHPEALPLRVKANKKGVPLGATDDITLKYCLLSEDRESFKFPDRKTLDSFRVVITTTVLASYFQPLKLPPGYFTHILIDEASQMLECAALMPLALAGKGTRVVLAGDHMQMGPKLFSVEEGRHSDHTLLNRLFHFYQGEKHEVASRSRIIFNENYRSTREIVEFVSTHFYVGKSDAIKAVGNVPTHPRVHPLMFHHVRGSSHLDTTTMSWFNSEEIAQVAEIVQSVLKDWPSQWGNPQQQTVCVLSEGTQVGLMRKELRKRYLGRVSVENLGNVQGRQFRVVVMTTIQTRDSLLSLSSAALEFFNEPRVLNTAMTRAQSQVIVVGDAAALCYFGKCSKIWRSYIAQCIEKGSAFPQHLTMEHIDQEVVEIARFDKDEEDTSSDSESVISEVITSTDEILQELMDDCSDVPFETSEEESTDDTENVNRPMKMFHSDPEKEASLESLLKKQPNKYKTGEIVIEKYDRAYVMVSDNPAVHIRINGRRNMGKTFSGDEVVVEITNENGSVFGKVMGILKKSEKSRVFVCTFEDVDLKVMIPVNNSVTKIRTLCCKNNRNRVPIFKFEDGRWKAVKYQTFNEQSKRMHVFVVEIVGWKEHCCFPLGFITEVLTIGTSLDEGLKVLDAEFDVRQHIPQPVLNELGKCSESKTDKEKRHDFRNYQTFTIDPRNAEDLDDALSVRDLNTHYEIGIHITDVASCVPMDGDLDNYARERGATYYRPGKEPLYMFPPSLSTKLCSLLPYCNRRAISLILEVEKDTDRIVKSSFVLSHINSNKQFSYDEAEVIIRERYKKEDYGFGTSEDCLLVAYHFSRVHRKARLQEDWSYDQPDDYRAPGKRRAHQMIEELMIVFNSSVSDYLINKDLSKYLTPLRCQKGPKVEELNDFRKKYNDIIPMSEHLTYHIGCARRAAVEKTFCVLTSTWKRLQSAAEKRDFDKITDLISTDDIHPQLLPVILHFRRLLGKAYTLRSNSKPESKVGHYSLQLDSYTQASSPLRRYMDVILQRLLHATLSQTPVQYSPQEIDILCGKIVEKNEKANDYQKKAEIICLAMNLRKQSTQKLAFVVDVDPDGDNFKVSFPFDKTALSEKYSIMYRDLQLEDQPEFDKDKECMSLGWRRRVYSTDTTKTHLELQRLLQNCPCTGHLPQERWQDIIQALKKEDWKRVCSLLMNNSEKFRKRTDKFEHEHFVKLPFSLKPGDTLQVQLTAEVKRGFYMPAVQLLNVSPQFEVCLEHARDPSTCFSGGAKNAAKNFYDDSEDYMKIWRPLCEMESASTAVEDSDSIIIEDMEMDFKRDVKSIEGTFFLPLDCKKAWAIECDLRKCFLCIRKRSLKQECPSGDDEQVDPGCYTWVAHGITKYAIEPKDGSKNKAVQVGFYLNHILIENIPTCVFQKKTKFTVELIPKLLPDVRKETAVNSLKCANELVQKIALGHRIPRASKIVSIAARLDFLLDRRPTLALHVQVNTDIWADSYRPVLELPASQLIHSHSFSEESVIPKREIMRQDPPHGLPRLNESQNNAIEEALKNQFTLIQGPPGTGKTVVGAYIVYWFFKLNHKTPRLITDPEERKKKEVILYCGPSNKSVDVVAEYLLKFGEEMKPLRVYSRQMEMLEYPYPGSILQLSPKSLRQERSKPELRSITLHHRIREEENPFSTEINTFDIRIQNGEDLTDAEINTYKDVLNKARLYELERHDVILCTCTAASTPNLIQKVSARQILIDECAMATEPQALVPLVSHKPEKIVLLGDQKQLRPIVKNKMAQKLGMSKSLFERYMRRAVMLDTQYRMHKDICEFPSLESYEGRLKTAVQRETSVFLDNFNKSAQTLFAHIVGEEISLVVSTEKGNENSKANIGEVNQAVHMAELLINYSNICPESIAILTPYNAQVSEIKKRLNRAEMKKITVSTITKSQGSEWRYVILSTVRSCPDSEIETEPSKGWLSKYVGFVGDPNQVNVGITRAQEGLCIIGNQKLLNCSTAWKHLLKHYTSRGWVINAETFSVRRRNLMSA</sequence>
<dbReference type="SMART" id="SM00955">
    <property type="entry name" value="RNB"/>
    <property type="match status" value="1"/>
</dbReference>
<dbReference type="InParanoid" id="W5M190"/>
<dbReference type="SUPFAM" id="SSF50249">
    <property type="entry name" value="Nucleic acid-binding proteins"/>
    <property type="match status" value="2"/>
</dbReference>
<dbReference type="InterPro" id="IPR003593">
    <property type="entry name" value="AAA+_ATPase"/>
</dbReference>
<dbReference type="InterPro" id="IPR047187">
    <property type="entry name" value="SF1_C_Upf1"/>
</dbReference>
<reference evidence="9" key="2">
    <citation type="submission" date="2025-08" db="UniProtKB">
        <authorList>
            <consortium name="Ensembl"/>
        </authorList>
    </citation>
    <scope>IDENTIFICATION</scope>
</reference>
<dbReference type="PANTHER" id="PTHR43788">
    <property type="entry name" value="DNA2/NAM7 HELICASE FAMILY MEMBER"/>
    <property type="match status" value="1"/>
</dbReference>
<dbReference type="eggNOG" id="KOG2102">
    <property type="taxonomic scope" value="Eukaryota"/>
</dbReference>
<dbReference type="GO" id="GO:0003723">
    <property type="term" value="F:RNA binding"/>
    <property type="evidence" value="ECO:0007669"/>
    <property type="project" value="InterPro"/>
</dbReference>
<comment type="similarity">
    <text evidence="1">Belongs to the DNA2/NAM7 helicase family.</text>
</comment>
<dbReference type="InterPro" id="IPR013087">
    <property type="entry name" value="Znf_C2H2_type"/>
</dbReference>
<feature type="domain" description="C3H1-type" evidence="8">
    <location>
        <begin position="231"/>
        <end position="259"/>
    </location>
</feature>
<evidence type="ECO:0000256" key="7">
    <source>
        <dbReference type="SAM" id="MobiDB-lite"/>
    </source>
</evidence>
<keyword evidence="10" id="KW-1185">Reference proteome</keyword>
<evidence type="ECO:0000313" key="10">
    <source>
        <dbReference type="Proteomes" id="UP000018468"/>
    </source>
</evidence>
<dbReference type="FunFam" id="3.40.50.300:FF:001313">
    <property type="entry name" value="Helicase with zinc finger domain 2"/>
    <property type="match status" value="1"/>
</dbReference>
<dbReference type="STRING" id="7918.ENSLOCP00000002147"/>
<feature type="region of interest" description="Disordered" evidence="7">
    <location>
        <begin position="1"/>
        <end position="25"/>
    </location>
</feature>
<dbReference type="Gene3D" id="3.40.50.300">
    <property type="entry name" value="P-loop containing nucleotide triphosphate hydrolases"/>
    <property type="match status" value="4"/>
</dbReference>
<dbReference type="InterPro" id="IPR000571">
    <property type="entry name" value="Znf_CCCH"/>
</dbReference>
<dbReference type="SMART" id="SM00382">
    <property type="entry name" value="AAA"/>
    <property type="match status" value="2"/>
</dbReference>
<dbReference type="InterPro" id="IPR041679">
    <property type="entry name" value="DNA2/NAM7-like_C"/>
</dbReference>
<dbReference type="Bgee" id="ENSLOCG00000001839">
    <property type="expression patterns" value="Expressed in testis and 8 other cell types or tissues"/>
</dbReference>
<dbReference type="EMBL" id="AHAT01021161">
    <property type="status" value="NOT_ANNOTATED_CDS"/>
    <property type="molecule type" value="Genomic_DNA"/>
</dbReference>
<keyword evidence="6" id="KW-0479">Metal-binding</keyword>
<evidence type="ECO:0000256" key="2">
    <source>
        <dbReference type="ARBA" id="ARBA00022741"/>
    </source>
</evidence>
<keyword evidence="6" id="KW-0863">Zinc-finger</keyword>
<dbReference type="GO" id="GO:0005524">
    <property type="term" value="F:ATP binding"/>
    <property type="evidence" value="ECO:0007669"/>
    <property type="project" value="UniProtKB-KW"/>
</dbReference>
<evidence type="ECO:0000256" key="1">
    <source>
        <dbReference type="ARBA" id="ARBA00007913"/>
    </source>
</evidence>
<dbReference type="FunFam" id="3.40.50.300:FF:001373">
    <property type="entry name" value="Helicase with zinc finger domain 2"/>
    <property type="match status" value="1"/>
</dbReference>
<dbReference type="Pfam" id="PF00773">
    <property type="entry name" value="RNB"/>
    <property type="match status" value="1"/>
</dbReference>
<dbReference type="HOGENOM" id="CLU_000407_0_0_1"/>
<dbReference type="PROSITE" id="PS50103">
    <property type="entry name" value="ZF_C3H1"/>
    <property type="match status" value="2"/>
</dbReference>
<reference evidence="10" key="1">
    <citation type="submission" date="2011-12" db="EMBL/GenBank/DDBJ databases">
        <title>The Draft Genome of Lepisosteus oculatus.</title>
        <authorList>
            <consortium name="The Broad Institute Genome Assembly &amp; Analysis Group"/>
            <consortium name="Computational R&amp;D Group"/>
            <consortium name="and Sequencing Platform"/>
            <person name="Di Palma F."/>
            <person name="Alfoldi J."/>
            <person name="Johnson J."/>
            <person name="Berlin A."/>
            <person name="Gnerre S."/>
            <person name="Jaffe D."/>
            <person name="MacCallum I."/>
            <person name="Young S."/>
            <person name="Walker B.J."/>
            <person name="Lander E.S."/>
            <person name="Lindblad-Toh K."/>
        </authorList>
    </citation>
    <scope>NUCLEOTIDE SEQUENCE [LARGE SCALE GENOMIC DNA]</scope>
</reference>
<dbReference type="Ensembl" id="ENSLOCT00000002152.1">
    <property type="protein sequence ID" value="ENSLOCP00000002147.1"/>
    <property type="gene ID" value="ENSLOCG00000001839.1"/>
</dbReference>
<feature type="compositionally biased region" description="Basic and acidic residues" evidence="7">
    <location>
        <begin position="1"/>
        <end position="10"/>
    </location>
</feature>
<dbReference type="InterPro" id="IPR001900">
    <property type="entry name" value="RNase_II/R"/>
</dbReference>
<dbReference type="GO" id="GO:0043139">
    <property type="term" value="F:5'-3' DNA helicase activity"/>
    <property type="evidence" value="ECO:0000318"/>
    <property type="project" value="GO_Central"/>
</dbReference>
<evidence type="ECO:0000256" key="3">
    <source>
        <dbReference type="ARBA" id="ARBA00022801"/>
    </source>
</evidence>
<dbReference type="Pfam" id="PF13087">
    <property type="entry name" value="AAA_12"/>
    <property type="match status" value="2"/>
</dbReference>
<evidence type="ECO:0000259" key="8">
    <source>
        <dbReference type="PROSITE" id="PS50103"/>
    </source>
</evidence>
<dbReference type="Pfam" id="PF13086">
    <property type="entry name" value="AAA_11"/>
    <property type="match status" value="2"/>
</dbReference>
<accession>W5M190</accession>
<evidence type="ECO:0000256" key="6">
    <source>
        <dbReference type="PROSITE-ProRule" id="PRU00723"/>
    </source>
</evidence>
<keyword evidence="6" id="KW-0862">Zinc</keyword>
<evidence type="ECO:0000256" key="5">
    <source>
        <dbReference type="ARBA" id="ARBA00022840"/>
    </source>
</evidence>
<dbReference type="FunCoup" id="W5M190">
    <property type="interactions" value="359"/>
</dbReference>
<keyword evidence="4" id="KW-0347">Helicase</keyword>
<feature type="zinc finger region" description="C3H1-type" evidence="6">
    <location>
        <begin position="231"/>
        <end position="259"/>
    </location>
</feature>
<feature type="zinc finger region" description="C3H1-type" evidence="6">
    <location>
        <begin position="91"/>
        <end position="120"/>
    </location>
</feature>